<keyword evidence="2" id="KW-1185">Reference proteome</keyword>
<reference evidence="1 2" key="3">
    <citation type="submission" date="2019-11" db="EMBL/GenBank/DDBJ databases">
        <title>A de novo genome assembly of a pear dwarfing rootstock.</title>
        <authorList>
            <person name="Wang F."/>
            <person name="Wang J."/>
            <person name="Li S."/>
            <person name="Zhang Y."/>
            <person name="Fang M."/>
            <person name="Ma L."/>
            <person name="Zhao Y."/>
            <person name="Jiang S."/>
        </authorList>
    </citation>
    <scope>NUCLEOTIDE SEQUENCE [LARGE SCALE GENOMIC DNA]</scope>
    <source>
        <strain evidence="1">S2</strain>
        <tissue evidence="1">Leaf</tissue>
    </source>
</reference>
<name>A0A5N5GID7_9ROSA</name>
<dbReference type="Proteomes" id="UP000327157">
    <property type="component" value="Chromosome 3"/>
</dbReference>
<evidence type="ECO:0000313" key="1">
    <source>
        <dbReference type="EMBL" id="KAB2615128.1"/>
    </source>
</evidence>
<dbReference type="OrthoDB" id="10552011at2759"/>
<proteinExistence type="predicted"/>
<evidence type="ECO:0000313" key="2">
    <source>
        <dbReference type="Proteomes" id="UP000327157"/>
    </source>
</evidence>
<comment type="caution">
    <text evidence="1">The sequence shown here is derived from an EMBL/GenBank/DDBJ whole genome shotgun (WGS) entry which is preliminary data.</text>
</comment>
<dbReference type="EMBL" id="SMOL01000402">
    <property type="protein sequence ID" value="KAB2615128.1"/>
    <property type="molecule type" value="Genomic_DNA"/>
</dbReference>
<sequence length="104" mass="11803">MEYTPSPRVFSLSNILKPIIMYRCRFCSNPLCSLRVRAPTLMSWRCREGVGESDDGFLVAKNPSFGIPDGMRHSSFVREDREFMALGTKSVDLSSISEPPKIER</sequence>
<organism evidence="1 2">
    <name type="scientific">Pyrus ussuriensis x Pyrus communis</name>
    <dbReference type="NCBI Taxonomy" id="2448454"/>
    <lineage>
        <taxon>Eukaryota</taxon>
        <taxon>Viridiplantae</taxon>
        <taxon>Streptophyta</taxon>
        <taxon>Embryophyta</taxon>
        <taxon>Tracheophyta</taxon>
        <taxon>Spermatophyta</taxon>
        <taxon>Magnoliopsida</taxon>
        <taxon>eudicotyledons</taxon>
        <taxon>Gunneridae</taxon>
        <taxon>Pentapetalae</taxon>
        <taxon>rosids</taxon>
        <taxon>fabids</taxon>
        <taxon>Rosales</taxon>
        <taxon>Rosaceae</taxon>
        <taxon>Amygdaloideae</taxon>
        <taxon>Maleae</taxon>
        <taxon>Pyrus</taxon>
    </lineage>
</organism>
<accession>A0A5N5GID7</accession>
<reference evidence="1 2" key="1">
    <citation type="submission" date="2019-09" db="EMBL/GenBank/DDBJ databases">
        <authorList>
            <person name="Ou C."/>
        </authorList>
    </citation>
    <scope>NUCLEOTIDE SEQUENCE [LARGE SCALE GENOMIC DNA]</scope>
    <source>
        <strain evidence="1">S2</strain>
        <tissue evidence="1">Leaf</tissue>
    </source>
</reference>
<reference evidence="2" key="2">
    <citation type="submission" date="2019-10" db="EMBL/GenBank/DDBJ databases">
        <title>A de novo genome assembly of a pear dwarfing rootstock.</title>
        <authorList>
            <person name="Wang F."/>
            <person name="Wang J."/>
            <person name="Li S."/>
            <person name="Zhang Y."/>
            <person name="Fang M."/>
            <person name="Ma L."/>
            <person name="Zhao Y."/>
            <person name="Jiang S."/>
        </authorList>
    </citation>
    <scope>NUCLEOTIDE SEQUENCE [LARGE SCALE GENOMIC DNA]</scope>
</reference>
<gene>
    <name evidence="1" type="ORF">D8674_021716</name>
</gene>
<dbReference type="AlphaFoldDB" id="A0A5N5GID7"/>
<protein>
    <submittedName>
        <fullName evidence="1">Ankyrin repeat domain-containing protein 13C-like</fullName>
    </submittedName>
</protein>